<dbReference type="RefSeq" id="WP_379952072.1">
    <property type="nucleotide sequence ID" value="NZ_JBHMAF010000196.1"/>
</dbReference>
<evidence type="ECO:0000313" key="5">
    <source>
        <dbReference type="EMBL" id="MFB9762056.1"/>
    </source>
</evidence>
<dbReference type="InterPro" id="IPR025645">
    <property type="entry name" value="DUF4349"/>
</dbReference>
<feature type="compositionally biased region" description="Polar residues" evidence="1">
    <location>
        <begin position="31"/>
        <end position="40"/>
    </location>
</feature>
<comment type="caution">
    <text evidence="5">The sequence shown here is derived from an EMBL/GenBank/DDBJ whole genome shotgun (WGS) entry which is preliminary data.</text>
</comment>
<keyword evidence="3" id="KW-0732">Signal</keyword>
<gene>
    <name evidence="5" type="ORF">ACFFMS_27910</name>
</gene>
<protein>
    <submittedName>
        <fullName evidence="5">DUF4349 domain-containing protein</fullName>
    </submittedName>
</protein>
<keyword evidence="2" id="KW-0472">Membrane</keyword>
<keyword evidence="2" id="KW-1133">Transmembrane helix</keyword>
<dbReference type="EMBL" id="JBHMAF010000196">
    <property type="protein sequence ID" value="MFB9762056.1"/>
    <property type="molecule type" value="Genomic_DNA"/>
</dbReference>
<accession>A0ABV5WP86</accession>
<dbReference type="Proteomes" id="UP001589609">
    <property type="component" value="Unassembled WGS sequence"/>
</dbReference>
<sequence>MKRNSVQRILAMLCFIGILFTGCSSAEQKNSAEMSMSSDSAKMEGAAPAAQEKTDQPADTTAPAKETPSVVENRKLIKNVEVRMETTEFDASIGKIEASVGKFGGYVEGSSVSGVSVQENSSSTRSASYTIRIPANKLDDYLKEAGTIGNITSKQIMTEDVTSQYFDTEARLKSLKMQEERLLELLKQTGSLKDVIEIEKELAAVRYEIEGLTTTLKRYDSLVDYSTIRIELTEVQSFTQNASTLGERIGATFKKSVTSISNGAQGLLVFVIGNSPVLLLLGAGGAVVFFTVRRIRRKKNR</sequence>
<organism evidence="5 6">
    <name type="scientific">Ectobacillus funiculus</name>
    <dbReference type="NCBI Taxonomy" id="137993"/>
    <lineage>
        <taxon>Bacteria</taxon>
        <taxon>Bacillati</taxon>
        <taxon>Bacillota</taxon>
        <taxon>Bacilli</taxon>
        <taxon>Bacillales</taxon>
        <taxon>Bacillaceae</taxon>
        <taxon>Ectobacillus</taxon>
    </lineage>
</organism>
<reference evidence="5 6" key="1">
    <citation type="submission" date="2024-09" db="EMBL/GenBank/DDBJ databases">
        <authorList>
            <person name="Sun Q."/>
            <person name="Mori K."/>
        </authorList>
    </citation>
    <scope>NUCLEOTIDE SEQUENCE [LARGE SCALE GENOMIC DNA]</scope>
    <source>
        <strain evidence="5 6">JCM 11201</strain>
    </source>
</reference>
<dbReference type="PROSITE" id="PS51257">
    <property type="entry name" value="PROKAR_LIPOPROTEIN"/>
    <property type="match status" value="1"/>
</dbReference>
<evidence type="ECO:0000256" key="3">
    <source>
        <dbReference type="SAM" id="SignalP"/>
    </source>
</evidence>
<keyword evidence="2" id="KW-0812">Transmembrane</keyword>
<evidence type="ECO:0000256" key="1">
    <source>
        <dbReference type="SAM" id="MobiDB-lite"/>
    </source>
</evidence>
<evidence type="ECO:0000259" key="4">
    <source>
        <dbReference type="Pfam" id="PF14257"/>
    </source>
</evidence>
<feature type="domain" description="DUF4349" evidence="4">
    <location>
        <begin position="74"/>
        <end position="288"/>
    </location>
</feature>
<proteinExistence type="predicted"/>
<feature type="chain" id="PRO_5046987802" evidence="3">
    <location>
        <begin position="27"/>
        <end position="301"/>
    </location>
</feature>
<evidence type="ECO:0000256" key="2">
    <source>
        <dbReference type="SAM" id="Phobius"/>
    </source>
</evidence>
<evidence type="ECO:0000313" key="6">
    <source>
        <dbReference type="Proteomes" id="UP001589609"/>
    </source>
</evidence>
<feature type="signal peptide" evidence="3">
    <location>
        <begin position="1"/>
        <end position="26"/>
    </location>
</feature>
<feature type="region of interest" description="Disordered" evidence="1">
    <location>
        <begin position="31"/>
        <end position="70"/>
    </location>
</feature>
<feature type="transmembrane region" description="Helical" evidence="2">
    <location>
        <begin position="267"/>
        <end position="292"/>
    </location>
</feature>
<keyword evidence="6" id="KW-1185">Reference proteome</keyword>
<name>A0ABV5WP86_9BACI</name>
<dbReference type="Pfam" id="PF14257">
    <property type="entry name" value="DUF4349"/>
    <property type="match status" value="1"/>
</dbReference>